<feature type="domain" description="Acyl-CoA oxidase/dehydrogenase middle" evidence="2">
    <location>
        <begin position="127"/>
        <end position="221"/>
    </location>
</feature>
<dbReference type="Pfam" id="PF02770">
    <property type="entry name" value="Acyl-CoA_dh_M"/>
    <property type="match status" value="1"/>
</dbReference>
<dbReference type="Gene3D" id="1.10.540.10">
    <property type="entry name" value="Acyl-CoA dehydrogenase/oxidase, N-terminal domain"/>
    <property type="match status" value="1"/>
</dbReference>
<gene>
    <name evidence="4" type="ORF">GCM10011588_28950</name>
</gene>
<reference evidence="4" key="2">
    <citation type="submission" date="2020-09" db="EMBL/GenBank/DDBJ databases">
        <authorList>
            <person name="Sun Q."/>
            <person name="Zhou Y."/>
        </authorList>
    </citation>
    <scope>NUCLEOTIDE SEQUENCE</scope>
    <source>
        <strain evidence="4">CGMCC 4.3508</strain>
    </source>
</reference>
<dbReference type="GO" id="GO:0003995">
    <property type="term" value="F:acyl-CoA dehydrogenase activity"/>
    <property type="evidence" value="ECO:0007669"/>
    <property type="project" value="InterPro"/>
</dbReference>
<dbReference type="PANTHER" id="PTHR43292:SF4">
    <property type="entry name" value="ACYL-COA DEHYDROGENASE FADE34"/>
    <property type="match status" value="1"/>
</dbReference>
<sequence>MSERPVTELAALPHLRARVRRFLAEEQARAPYRPAIDAWLTSASAEFSRALGSQGWIGMTWPKEYGGGECSAFERLAVVEELLTAGAPVAAHWFAERQIGPGILKNGTERQKRAFIPEIVAGRLFFAVGMSEPGSGSDLASVRTRAERVPGGWRINGAKVWSSGAHRAHYMLTLCRSAVSEDRHAGLSQFLVPLDAPGVQVRPIRSLDGEAEFCEVVFDDVLVDDDALLGAEGDGWKQVTGELALERNGAERYVSLYLETMMAARLARPTRRDHAYLGETAAAMWSVRALSLRTLAEENRPQARRELDAALVKDVGTVFEQRQVERARRLLAGRVPGEEDRALLRSAVEHAPSITLRGGTTEVLRTIIWSGLDTGGGRA</sequence>
<dbReference type="EMBL" id="BMMH01000005">
    <property type="protein sequence ID" value="GGL12692.1"/>
    <property type="molecule type" value="Genomic_DNA"/>
</dbReference>
<dbReference type="GO" id="GO:0050660">
    <property type="term" value="F:flavin adenine dinucleotide binding"/>
    <property type="evidence" value="ECO:0007669"/>
    <property type="project" value="InterPro"/>
</dbReference>
<protein>
    <submittedName>
        <fullName evidence="4">Acyl-CoA dehydrogenase</fullName>
    </submittedName>
</protein>
<dbReference type="Proteomes" id="UP000638263">
    <property type="component" value="Unassembled WGS sequence"/>
</dbReference>
<dbReference type="InterPro" id="IPR052161">
    <property type="entry name" value="Mycobact_Acyl-CoA_DH"/>
</dbReference>
<name>A0A917RL73_9NOCA</name>
<dbReference type="PROSITE" id="PS00072">
    <property type="entry name" value="ACYL_COA_DH_1"/>
    <property type="match status" value="1"/>
</dbReference>
<dbReference type="RefSeq" id="WP_062997723.1">
    <property type="nucleotide sequence ID" value="NZ_BMMH01000005.1"/>
</dbReference>
<reference evidence="4" key="1">
    <citation type="journal article" date="2014" name="Int. J. Syst. Evol. Microbiol.">
        <title>Complete genome sequence of Corynebacterium casei LMG S-19264T (=DSM 44701T), isolated from a smear-ripened cheese.</title>
        <authorList>
            <consortium name="US DOE Joint Genome Institute (JGI-PGF)"/>
            <person name="Walter F."/>
            <person name="Albersmeier A."/>
            <person name="Kalinowski J."/>
            <person name="Ruckert C."/>
        </authorList>
    </citation>
    <scope>NUCLEOTIDE SEQUENCE</scope>
    <source>
        <strain evidence="4">CGMCC 4.3508</strain>
    </source>
</reference>
<evidence type="ECO:0000313" key="4">
    <source>
        <dbReference type="EMBL" id="GGL12692.1"/>
    </source>
</evidence>
<dbReference type="Pfam" id="PF02771">
    <property type="entry name" value="Acyl-CoA_dh_N"/>
    <property type="match status" value="1"/>
</dbReference>
<dbReference type="Gene3D" id="1.20.140.10">
    <property type="entry name" value="Butyryl-CoA Dehydrogenase, subunit A, domain 3"/>
    <property type="match status" value="1"/>
</dbReference>
<dbReference type="GO" id="GO:0005886">
    <property type="term" value="C:plasma membrane"/>
    <property type="evidence" value="ECO:0007669"/>
    <property type="project" value="TreeGrafter"/>
</dbReference>
<evidence type="ECO:0000256" key="1">
    <source>
        <dbReference type="ARBA" id="ARBA00023002"/>
    </source>
</evidence>
<dbReference type="PANTHER" id="PTHR43292">
    <property type="entry name" value="ACYL-COA DEHYDROGENASE"/>
    <property type="match status" value="1"/>
</dbReference>
<dbReference type="InterPro" id="IPR006091">
    <property type="entry name" value="Acyl-CoA_Oxase/DH_mid-dom"/>
</dbReference>
<feature type="domain" description="Acyl-CoA dehydrogenase/oxidase N-terminal" evidence="3">
    <location>
        <begin position="15"/>
        <end position="122"/>
    </location>
</feature>
<proteinExistence type="predicted"/>
<evidence type="ECO:0000313" key="5">
    <source>
        <dbReference type="Proteomes" id="UP000638263"/>
    </source>
</evidence>
<dbReference type="InterPro" id="IPR037069">
    <property type="entry name" value="AcylCoA_DH/ox_N_sf"/>
</dbReference>
<evidence type="ECO:0000259" key="2">
    <source>
        <dbReference type="Pfam" id="PF02770"/>
    </source>
</evidence>
<keyword evidence="5" id="KW-1185">Reference proteome</keyword>
<dbReference type="InterPro" id="IPR009100">
    <property type="entry name" value="AcylCoA_DH/oxidase_NM_dom_sf"/>
</dbReference>
<comment type="caution">
    <text evidence="4">The sequence shown here is derived from an EMBL/GenBank/DDBJ whole genome shotgun (WGS) entry which is preliminary data.</text>
</comment>
<dbReference type="SUPFAM" id="SSF56645">
    <property type="entry name" value="Acyl-CoA dehydrogenase NM domain-like"/>
    <property type="match status" value="1"/>
</dbReference>
<organism evidence="4 5">
    <name type="scientific">Nocardia jinanensis</name>
    <dbReference type="NCBI Taxonomy" id="382504"/>
    <lineage>
        <taxon>Bacteria</taxon>
        <taxon>Bacillati</taxon>
        <taxon>Actinomycetota</taxon>
        <taxon>Actinomycetes</taxon>
        <taxon>Mycobacteriales</taxon>
        <taxon>Nocardiaceae</taxon>
        <taxon>Nocardia</taxon>
    </lineage>
</organism>
<keyword evidence="1" id="KW-0560">Oxidoreductase</keyword>
<accession>A0A917RL73</accession>
<dbReference type="InterPro" id="IPR046373">
    <property type="entry name" value="Acyl-CoA_Oxase/DH_mid-dom_sf"/>
</dbReference>
<dbReference type="Gene3D" id="2.40.110.10">
    <property type="entry name" value="Butyryl-CoA Dehydrogenase, subunit A, domain 2"/>
    <property type="match status" value="1"/>
</dbReference>
<dbReference type="InterPro" id="IPR013786">
    <property type="entry name" value="AcylCoA_DH/ox_N"/>
</dbReference>
<dbReference type="AlphaFoldDB" id="A0A917RL73"/>
<evidence type="ECO:0000259" key="3">
    <source>
        <dbReference type="Pfam" id="PF02771"/>
    </source>
</evidence>
<dbReference type="InterPro" id="IPR006089">
    <property type="entry name" value="Acyl-CoA_DH_CS"/>
</dbReference>